<dbReference type="EMBL" id="JACXVP010000006">
    <property type="protein sequence ID" value="KAG5600454.1"/>
    <property type="molecule type" value="Genomic_DNA"/>
</dbReference>
<proteinExistence type="predicted"/>
<sequence length="351" mass="40721">MKLDRNRREKLTETSISASATPKSKGSKEVKKLEFCIKFKEWKADIYCFEETKLEGNCDLIVNIFVVTCGAEGQWEGRNFDHFHLGKGGKPGVLSRIDKAMEVGQMIHYAKRNAWLKGFSVSNRENQHSDHYRFIGVRWNNCQLHISDYLWDQNIKNKIIGVGFWRVLDSLPTYVMSLFPITVKKEGGIGFRNLKAHNQSLIMKWLCRYSSELNPLWRIIIGEKYSQTDQWCTSPVNTPHVTGIWKAIRQLWDSFQMIHKASLPDIKLDSAWGLNGWNIIFRRGLNDWDLGRINDLFATCFHRNKNGIYTVKSAYLNLSQTIHPIVNCLWKCIWKAKVPTKVVSFSWLVAC</sequence>
<feature type="region of interest" description="Disordered" evidence="1">
    <location>
        <begin position="1"/>
        <end position="23"/>
    </location>
</feature>
<evidence type="ECO:0008006" key="4">
    <source>
        <dbReference type="Google" id="ProtNLM"/>
    </source>
</evidence>
<comment type="caution">
    <text evidence="2">The sequence shown here is derived from an EMBL/GenBank/DDBJ whole genome shotgun (WGS) entry which is preliminary data.</text>
</comment>
<evidence type="ECO:0000313" key="3">
    <source>
        <dbReference type="Proteomes" id="UP000824120"/>
    </source>
</evidence>
<accession>A0A9J5YNJ0</accession>
<evidence type="ECO:0000313" key="2">
    <source>
        <dbReference type="EMBL" id="KAG5600454.1"/>
    </source>
</evidence>
<protein>
    <recommendedName>
        <fullName evidence="4">Reverse transcriptase zinc-binding domain-containing protein</fullName>
    </recommendedName>
</protein>
<feature type="compositionally biased region" description="Basic and acidic residues" evidence="1">
    <location>
        <begin position="1"/>
        <end position="12"/>
    </location>
</feature>
<evidence type="ECO:0000256" key="1">
    <source>
        <dbReference type="SAM" id="MobiDB-lite"/>
    </source>
</evidence>
<dbReference type="AlphaFoldDB" id="A0A9J5YNJ0"/>
<gene>
    <name evidence="2" type="ORF">H5410_031824</name>
</gene>
<name>A0A9J5YNJ0_SOLCO</name>
<dbReference type="Proteomes" id="UP000824120">
    <property type="component" value="Chromosome 6"/>
</dbReference>
<feature type="compositionally biased region" description="Polar residues" evidence="1">
    <location>
        <begin position="13"/>
        <end position="23"/>
    </location>
</feature>
<keyword evidence="3" id="KW-1185">Reference proteome</keyword>
<reference evidence="2 3" key="1">
    <citation type="submission" date="2020-09" db="EMBL/GenBank/DDBJ databases">
        <title>De no assembly of potato wild relative species, Solanum commersonii.</title>
        <authorList>
            <person name="Cho K."/>
        </authorList>
    </citation>
    <scope>NUCLEOTIDE SEQUENCE [LARGE SCALE GENOMIC DNA]</scope>
    <source>
        <strain evidence="2">LZ3.2</strain>
        <tissue evidence="2">Leaf</tissue>
    </source>
</reference>
<organism evidence="2 3">
    <name type="scientific">Solanum commersonii</name>
    <name type="common">Commerson's wild potato</name>
    <name type="synonym">Commerson's nightshade</name>
    <dbReference type="NCBI Taxonomy" id="4109"/>
    <lineage>
        <taxon>Eukaryota</taxon>
        <taxon>Viridiplantae</taxon>
        <taxon>Streptophyta</taxon>
        <taxon>Embryophyta</taxon>
        <taxon>Tracheophyta</taxon>
        <taxon>Spermatophyta</taxon>
        <taxon>Magnoliopsida</taxon>
        <taxon>eudicotyledons</taxon>
        <taxon>Gunneridae</taxon>
        <taxon>Pentapetalae</taxon>
        <taxon>asterids</taxon>
        <taxon>lamiids</taxon>
        <taxon>Solanales</taxon>
        <taxon>Solanaceae</taxon>
        <taxon>Solanoideae</taxon>
        <taxon>Solaneae</taxon>
        <taxon>Solanum</taxon>
    </lineage>
</organism>